<evidence type="ECO:0000313" key="9">
    <source>
        <dbReference type="EMBL" id="RIH62924.1"/>
    </source>
</evidence>
<keyword evidence="6 7" id="KW-0998">Cell outer membrane</keyword>
<proteinExistence type="inferred from homology"/>
<dbReference type="NCBIfam" id="TIGR04057">
    <property type="entry name" value="SusC_RagA_signa"/>
    <property type="match status" value="1"/>
</dbReference>
<dbReference type="PROSITE" id="PS52016">
    <property type="entry name" value="TONB_DEPENDENT_REC_3"/>
    <property type="match status" value="1"/>
</dbReference>
<dbReference type="InterPro" id="IPR008969">
    <property type="entry name" value="CarboxyPept-like_regulatory"/>
</dbReference>
<dbReference type="InterPro" id="IPR037066">
    <property type="entry name" value="Plug_dom_sf"/>
</dbReference>
<dbReference type="NCBIfam" id="TIGR04056">
    <property type="entry name" value="OMP_RagA_SusC"/>
    <property type="match status" value="1"/>
</dbReference>
<dbReference type="InterPro" id="IPR039426">
    <property type="entry name" value="TonB-dep_rcpt-like"/>
</dbReference>
<accession>A0A399CS50</accession>
<protein>
    <submittedName>
        <fullName evidence="9">SusC/RagA family TonB-linked outer membrane protein</fullName>
    </submittedName>
</protein>
<reference evidence="9 10" key="1">
    <citation type="journal article" date="2015" name="Int. J. Syst. Evol. Microbiol.">
        <title>Mariniphaga sediminis sp. nov., isolated from coastal sediment.</title>
        <authorList>
            <person name="Wang F.Q."/>
            <person name="Shen Q.Y."/>
            <person name="Chen G.J."/>
            <person name="Du Z.J."/>
        </authorList>
    </citation>
    <scope>NUCLEOTIDE SEQUENCE [LARGE SCALE GENOMIC DNA]</scope>
    <source>
        <strain evidence="9 10">SY21</strain>
    </source>
</reference>
<comment type="similarity">
    <text evidence="7">Belongs to the TonB-dependent receptor family.</text>
</comment>
<dbReference type="Gene3D" id="2.40.170.20">
    <property type="entry name" value="TonB-dependent receptor, beta-barrel domain"/>
    <property type="match status" value="1"/>
</dbReference>
<dbReference type="Gene3D" id="2.170.130.10">
    <property type="entry name" value="TonB-dependent receptor, plug domain"/>
    <property type="match status" value="1"/>
</dbReference>
<dbReference type="Pfam" id="PF07715">
    <property type="entry name" value="Plug"/>
    <property type="match status" value="1"/>
</dbReference>
<comment type="subcellular location">
    <subcellularLocation>
        <location evidence="1 7">Cell outer membrane</location>
        <topology evidence="1 7">Multi-pass membrane protein</topology>
    </subcellularLocation>
</comment>
<dbReference type="AlphaFoldDB" id="A0A399CS50"/>
<keyword evidence="10" id="KW-1185">Reference proteome</keyword>
<dbReference type="Gene3D" id="2.60.40.1120">
    <property type="entry name" value="Carboxypeptidase-like, regulatory domain"/>
    <property type="match status" value="1"/>
</dbReference>
<dbReference type="InterPro" id="IPR023997">
    <property type="entry name" value="TonB-dep_OMP_SusC/RagA_CS"/>
</dbReference>
<dbReference type="OrthoDB" id="9768177at2"/>
<evidence type="ECO:0000256" key="7">
    <source>
        <dbReference type="PROSITE-ProRule" id="PRU01360"/>
    </source>
</evidence>
<evidence type="ECO:0000256" key="3">
    <source>
        <dbReference type="ARBA" id="ARBA00022452"/>
    </source>
</evidence>
<feature type="domain" description="TonB-dependent receptor plug" evidence="8">
    <location>
        <begin position="226"/>
        <end position="332"/>
    </location>
</feature>
<keyword evidence="5 7" id="KW-0472">Membrane</keyword>
<dbReference type="EMBL" id="QWET01000031">
    <property type="protein sequence ID" value="RIH62924.1"/>
    <property type="molecule type" value="Genomic_DNA"/>
</dbReference>
<dbReference type="InterPro" id="IPR012910">
    <property type="entry name" value="Plug_dom"/>
</dbReference>
<evidence type="ECO:0000256" key="4">
    <source>
        <dbReference type="ARBA" id="ARBA00022692"/>
    </source>
</evidence>
<dbReference type="RefSeq" id="WP_119352168.1">
    <property type="nucleotide sequence ID" value="NZ_QWET01000031.1"/>
</dbReference>
<dbReference type="InterPro" id="IPR023996">
    <property type="entry name" value="TonB-dep_OMP_SusC/RagA"/>
</dbReference>
<name>A0A399CS50_9BACT</name>
<keyword evidence="3 7" id="KW-1134">Transmembrane beta strand</keyword>
<gene>
    <name evidence="9" type="ORF">D1164_22530</name>
</gene>
<dbReference type="Gene3D" id="3.55.50.30">
    <property type="match status" value="1"/>
</dbReference>
<dbReference type="FunFam" id="2.170.130.10:FF:000008">
    <property type="entry name" value="SusC/RagA family TonB-linked outer membrane protein"/>
    <property type="match status" value="1"/>
</dbReference>
<evidence type="ECO:0000256" key="2">
    <source>
        <dbReference type="ARBA" id="ARBA00022448"/>
    </source>
</evidence>
<evidence type="ECO:0000256" key="6">
    <source>
        <dbReference type="ARBA" id="ARBA00023237"/>
    </source>
</evidence>
<evidence type="ECO:0000256" key="1">
    <source>
        <dbReference type="ARBA" id="ARBA00004571"/>
    </source>
</evidence>
<evidence type="ECO:0000259" key="8">
    <source>
        <dbReference type="Pfam" id="PF07715"/>
    </source>
</evidence>
<sequence length="1155" mass="127136">MKKRRDCFSPHGEIRKLKLSLKKMKLTLIFSMLTLLTFGNGFSQVKVTLHFEKASIQNVLETIENQTGYVFLYKDEIFNPDQKYSVDFTDEPFNEVIKSVCEKAGVEYEVRSNRQIILTEKGQESLLNINFQQKTVTGMVTDQSGLPLPGVTVVVPGTTTGTVTNADGNFSLAVPDGTEILQFSFVGMQTQEVSIAGRTTFTVVLEEETIGIEEVVAIGYGTVKRTDLTGSVGQVSSDNLKDLNISNTTQALAGQISGVSVQQGSGSPGKGAIIRVRGAASITANSDPLYVIDGFPITGDLSVLNPNDIASIEVLKDASASAIYGSRASNGVILITTKSGKKGEAKIQFDSYVGFQTVAKTLDLMNAQEFIELNREAFNTKYIESVPGAKITDPVVNRPSGYRYKYPDFYDDPAAVAAVGNGTDWQDEIFRSAPIQNYQLNVSGGSESTNYFFSAGYFNQEGIIINSNFERFSLRAKIDTKITDRLTAGINLAPNYSINNDIAEGHPSNGVIIQALAIAPWIPVRYDNGVYGTATDYGKAGGDGITGIVNAVATATHTKNQSNRLQMFSNAYAELSLLSDKSLKLRTSIGATITNYRRNYFRAAGLMPIAGNPGLGLPQHRRAESDAQETFNYLNENTLSYSKTLNEKHNFDAVAGFTVQKQTWMQTYANGSDFPDDIIEVISNATIRQGSSNINEWAMMSYLGRLNYNYNNKYYVTASFRSDGSSKFGKNNRFGNFPSMSLMWRAIEEDFIKNGNLFSDLRLRASYGVTGNDNLSNNYAAIGTIATSNYAFGAGSGVIVNGANMNSISNHNLTWEKASQLDLGLEFGFFDNKLTFLTDFYSRKTTDLLLNVPVPTITGFSNAYQNIGRVDNWGLEFNIRANAINTNDFSWLISANLSMNRNEVKALGPSGDPIYYTGQTRGEGHVLKIGFPMGTFYGYDHIGVYMNQEMFDENPKEATSHVGDAMYRDVNGDKVITAADRTEIGKAEPDFYYGINNSFSYKNFDLGILIQGSYGGEILHIGKRYYENLEGNQNQLRTVLNRWRSEEDPGDGWIPRVRSTPTGQTSQISTRWVEDGSYLRVNNITLGYSFSNTTLSKLNIENMRVNISAQNPITITNYSGFNPEVNTSENTVLAGSDHGVYPLSKSFTLGLNITF</sequence>
<dbReference type="SUPFAM" id="SSF56935">
    <property type="entry name" value="Porins"/>
    <property type="match status" value="1"/>
</dbReference>
<dbReference type="GO" id="GO:0009279">
    <property type="term" value="C:cell outer membrane"/>
    <property type="evidence" value="ECO:0007669"/>
    <property type="project" value="UniProtKB-SubCell"/>
</dbReference>
<organism evidence="9 10">
    <name type="scientific">Mariniphaga sediminis</name>
    <dbReference type="NCBI Taxonomy" id="1628158"/>
    <lineage>
        <taxon>Bacteria</taxon>
        <taxon>Pseudomonadati</taxon>
        <taxon>Bacteroidota</taxon>
        <taxon>Bacteroidia</taxon>
        <taxon>Marinilabiliales</taxon>
        <taxon>Prolixibacteraceae</taxon>
        <taxon>Mariniphaga</taxon>
    </lineage>
</organism>
<keyword evidence="2 7" id="KW-0813">Transport</keyword>
<dbReference type="Proteomes" id="UP000266441">
    <property type="component" value="Unassembled WGS sequence"/>
</dbReference>
<dbReference type="SUPFAM" id="SSF49464">
    <property type="entry name" value="Carboxypeptidase regulatory domain-like"/>
    <property type="match status" value="1"/>
</dbReference>
<keyword evidence="4 7" id="KW-0812">Transmembrane</keyword>
<dbReference type="FunFam" id="2.60.40.1120:FF:000003">
    <property type="entry name" value="Outer membrane protein Omp121"/>
    <property type="match status" value="1"/>
</dbReference>
<comment type="caution">
    <text evidence="9">The sequence shown here is derived from an EMBL/GenBank/DDBJ whole genome shotgun (WGS) entry which is preliminary data.</text>
</comment>
<dbReference type="InterPro" id="IPR036942">
    <property type="entry name" value="Beta-barrel_TonB_sf"/>
</dbReference>
<evidence type="ECO:0000313" key="10">
    <source>
        <dbReference type="Proteomes" id="UP000266441"/>
    </source>
</evidence>
<evidence type="ECO:0000256" key="5">
    <source>
        <dbReference type="ARBA" id="ARBA00023136"/>
    </source>
</evidence>
<dbReference type="Pfam" id="PF13715">
    <property type="entry name" value="CarbopepD_reg_2"/>
    <property type="match status" value="1"/>
</dbReference>